<dbReference type="Gene3D" id="2.60.40.1760">
    <property type="entry name" value="glycosyl hydrolase (family 31)"/>
    <property type="match status" value="1"/>
</dbReference>
<keyword evidence="3" id="KW-0326">Glycosidase</keyword>
<evidence type="ECO:0000256" key="1">
    <source>
        <dbReference type="ARBA" id="ARBA00023157"/>
    </source>
</evidence>
<dbReference type="SUPFAM" id="SSF57492">
    <property type="entry name" value="Trefoil"/>
    <property type="match status" value="1"/>
</dbReference>
<dbReference type="GO" id="GO:0006491">
    <property type="term" value="P:N-glycan processing"/>
    <property type="evidence" value="ECO:0007669"/>
    <property type="project" value="TreeGrafter"/>
</dbReference>
<dbReference type="AlphaFoldDB" id="A0A6J0C118"/>
<dbReference type="GeneID" id="107224547"/>
<dbReference type="Pfam" id="PF21365">
    <property type="entry name" value="Glyco_hydro_31_3rd"/>
    <property type="match status" value="1"/>
</dbReference>
<dbReference type="PROSITE" id="PS51448">
    <property type="entry name" value="P_TREFOIL_2"/>
    <property type="match status" value="1"/>
</dbReference>
<comment type="caution">
    <text evidence="2">Lacks conserved residue(s) required for the propagation of feature annotation.</text>
</comment>
<keyword evidence="4" id="KW-0472">Membrane</keyword>
<organism evidence="7">
    <name type="scientific">Neodiprion lecontei</name>
    <name type="common">Redheaded pine sawfly</name>
    <dbReference type="NCBI Taxonomy" id="441921"/>
    <lineage>
        <taxon>Eukaryota</taxon>
        <taxon>Metazoa</taxon>
        <taxon>Ecdysozoa</taxon>
        <taxon>Arthropoda</taxon>
        <taxon>Hexapoda</taxon>
        <taxon>Insecta</taxon>
        <taxon>Pterygota</taxon>
        <taxon>Neoptera</taxon>
        <taxon>Endopterygota</taxon>
        <taxon>Hymenoptera</taxon>
        <taxon>Tenthredinoidea</taxon>
        <taxon>Diprionidae</taxon>
        <taxon>Diprioninae</taxon>
        <taxon>Neodiprion</taxon>
    </lineage>
</organism>
<keyword evidence="4" id="KW-0812">Transmembrane</keyword>
<keyword evidence="6" id="KW-1185">Reference proteome</keyword>
<evidence type="ECO:0000259" key="5">
    <source>
        <dbReference type="PROSITE" id="PS51448"/>
    </source>
</evidence>
<dbReference type="SUPFAM" id="SSF51011">
    <property type="entry name" value="Glycosyl hydrolase domain"/>
    <property type="match status" value="1"/>
</dbReference>
<proteinExistence type="inferred from homology"/>
<dbReference type="InterPro" id="IPR000322">
    <property type="entry name" value="Glyco_hydro_31_TIM"/>
</dbReference>
<evidence type="ECO:0000256" key="3">
    <source>
        <dbReference type="RuleBase" id="RU361185"/>
    </source>
</evidence>
<feature type="domain" description="P-type" evidence="5">
    <location>
        <begin position="69"/>
        <end position="111"/>
    </location>
</feature>
<dbReference type="PANTHER" id="PTHR22762:SF167">
    <property type="entry name" value="LYSOSOMAL ALPHA-GLUCOSIDASE-LIKE PROTEIN"/>
    <property type="match status" value="1"/>
</dbReference>
<dbReference type="InterPro" id="IPR048395">
    <property type="entry name" value="Glyco_hydro_31_C"/>
</dbReference>
<comment type="similarity">
    <text evidence="3">Belongs to the glycosyl hydrolase 31 family.</text>
</comment>
<dbReference type="InterPro" id="IPR000519">
    <property type="entry name" value="P_trefoil_dom"/>
</dbReference>
<reference evidence="7" key="1">
    <citation type="submission" date="2025-08" db="UniProtKB">
        <authorList>
            <consortium name="RefSeq"/>
        </authorList>
    </citation>
    <scope>IDENTIFICATION</scope>
    <source>
        <tissue evidence="7">Thorax and Abdomen</tissue>
    </source>
</reference>
<dbReference type="Gene3D" id="3.20.20.80">
    <property type="entry name" value="Glycosidases"/>
    <property type="match status" value="2"/>
</dbReference>
<dbReference type="Pfam" id="PF01055">
    <property type="entry name" value="Glyco_hydro_31_2nd"/>
    <property type="match status" value="1"/>
</dbReference>
<sequence>MDRILESESVKELNELLLGNPNVKLRDRILLSPYTKFLLPSLVIAFVLPVTVYAIMVSGYVVDSSFSLATCNIRTEYYVDCLPGKSSPTESDCMEVLCCWNDTLGFCYHYVPAQHGYTPSGGVYYQGVTLVPRETNSPLGSANAEEVFVDISAVDSNHVEITLSTSSQSSSNSRRRRGVEPLLHRWSGSGDEVNGEEDELSRNLLSFLPRDGRRRTVEVQLDESSNLTAYVHYPEFSVTVARGDFTLNETSSIFSTALGPLILTETYWEWTLYLSNGALYGLDDLELNGTTNSIYNNENGSITPAFLAINPTGEAAAYYVDYKGPMEIQVLNKTNLVILRGLALPESLGVHVFAGPTPLEAVQQLTSSMSSNSSWSMPPLYNYGLHVCPTETLSSVVDAVSNLNETIEVLASAGAPWDSHCIHEQLVSTMNSLLASSDLDAISEATSLLEAEGRNFNPHLSPMVLADEGTLHSALEDAALLLTNGTTSYLGQYHDASVVYPDWTSDEVATITAAYFVDYLNNTGSPGTLWLRDTWPKDETNTSSRTEAEFTSFDYMPEAIEYSMNNVTVPFDLETVDGFSHYATHNGYSEGFRTFVKSSVPTIEFLGPPGEAANTSWSGLRRAVRSAIGAGLGGHLPPPVYVCGTEPFNATLHDQLCIRWYQAAIAWPHVLVVPDRLPGGSYLSASASLNVVKALRIRASLATYQHTVVASHFQRSSPVLVPTSFYFPEDTSTTHKWDQFMWGEALLVGLVTLPGVSQVSMRLPGDVSWRHLLGGAEAASVTNGTVPITATMGDLIILVRPGYIVAIHEDVSNTTLVTMASNVTLAVNLECANEDCSASGEIWYGVDDGEYLSLGVNSTHLVLGNVNGVQNYACNADDNSTTVQSTFIETVQLLGNSSYQVQTELCDLQDNEFSISLV</sequence>
<dbReference type="CDD" id="cd00111">
    <property type="entry name" value="Trefoil"/>
    <property type="match status" value="1"/>
</dbReference>
<dbReference type="GO" id="GO:0005975">
    <property type="term" value="P:carbohydrate metabolic process"/>
    <property type="evidence" value="ECO:0007669"/>
    <property type="project" value="InterPro"/>
</dbReference>
<dbReference type="InterPro" id="IPR013780">
    <property type="entry name" value="Glyco_hydro_b"/>
</dbReference>
<dbReference type="Gene3D" id="2.60.40.1180">
    <property type="entry name" value="Golgi alpha-mannosidase II"/>
    <property type="match status" value="1"/>
</dbReference>
<dbReference type="InterPro" id="IPR044913">
    <property type="entry name" value="P_trefoil_dom_sf"/>
</dbReference>
<dbReference type="PANTHER" id="PTHR22762">
    <property type="entry name" value="ALPHA-GLUCOSIDASE"/>
    <property type="match status" value="1"/>
</dbReference>
<accession>A0A6J0C118</accession>
<protein>
    <submittedName>
        <fullName evidence="7">Lysosomal alpha-glucosidase</fullName>
    </submittedName>
</protein>
<evidence type="ECO:0000256" key="2">
    <source>
        <dbReference type="PROSITE-ProRule" id="PRU00779"/>
    </source>
</evidence>
<dbReference type="RefSeq" id="XP_015520133.1">
    <property type="nucleotide sequence ID" value="XM_015664647.2"/>
</dbReference>
<keyword evidence="1" id="KW-1015">Disulfide bond</keyword>
<gene>
    <name evidence="7" type="primary">LOC107224547</name>
</gene>
<evidence type="ECO:0000256" key="4">
    <source>
        <dbReference type="SAM" id="Phobius"/>
    </source>
</evidence>
<keyword evidence="3" id="KW-0378">Hydrolase</keyword>
<evidence type="ECO:0000313" key="6">
    <source>
        <dbReference type="Proteomes" id="UP000829291"/>
    </source>
</evidence>
<evidence type="ECO:0000313" key="7">
    <source>
        <dbReference type="RefSeq" id="XP_015520133.1"/>
    </source>
</evidence>
<dbReference type="GO" id="GO:0090599">
    <property type="term" value="F:alpha-glucosidase activity"/>
    <property type="evidence" value="ECO:0007669"/>
    <property type="project" value="TreeGrafter"/>
</dbReference>
<name>A0A6J0C118_NEOLC</name>
<dbReference type="KEGG" id="nlo:107224547"/>
<dbReference type="Proteomes" id="UP000829291">
    <property type="component" value="Chromosome 4"/>
</dbReference>
<dbReference type="InParanoid" id="A0A6J0C118"/>
<dbReference type="OrthoDB" id="5839090at2759"/>
<keyword evidence="4" id="KW-1133">Transmembrane helix</keyword>
<feature type="transmembrane region" description="Helical" evidence="4">
    <location>
        <begin position="37"/>
        <end position="62"/>
    </location>
</feature>